<evidence type="ECO:0000256" key="7">
    <source>
        <dbReference type="SAM" id="Phobius"/>
    </source>
</evidence>
<accession>A0A3B0SAI1</accession>
<evidence type="ECO:0000256" key="5">
    <source>
        <dbReference type="ARBA" id="ARBA00022748"/>
    </source>
</evidence>
<feature type="domain" description="CcmH/CycL/Ccl2/NrfF N-terminal" evidence="8">
    <location>
        <begin position="11"/>
        <end position="148"/>
    </location>
</feature>
<keyword evidence="9" id="KW-0456">Lyase</keyword>
<evidence type="ECO:0000256" key="1">
    <source>
        <dbReference type="ARBA" id="ARBA00010342"/>
    </source>
</evidence>
<dbReference type="InterPro" id="IPR005616">
    <property type="entry name" value="CcmH/CycL/Ccl2/NrfF_N"/>
</dbReference>
<dbReference type="InterPro" id="IPR038297">
    <property type="entry name" value="CcmH/CycL/NrfF/Ccl2_sf"/>
</dbReference>
<dbReference type="GO" id="GO:0016829">
    <property type="term" value="F:lyase activity"/>
    <property type="evidence" value="ECO:0007669"/>
    <property type="project" value="UniProtKB-KW"/>
</dbReference>
<protein>
    <submittedName>
        <fullName evidence="9">Cytochrome c heme lyase subunit CcmL</fullName>
    </submittedName>
</protein>
<evidence type="ECO:0000256" key="4">
    <source>
        <dbReference type="ARBA" id="ARBA00022729"/>
    </source>
</evidence>
<dbReference type="GO" id="GO:0005886">
    <property type="term" value="C:plasma membrane"/>
    <property type="evidence" value="ECO:0007669"/>
    <property type="project" value="TreeGrafter"/>
</dbReference>
<dbReference type="Pfam" id="PF03918">
    <property type="entry name" value="CcmH"/>
    <property type="match status" value="1"/>
</dbReference>
<dbReference type="GO" id="GO:0017004">
    <property type="term" value="P:cytochrome complex assembly"/>
    <property type="evidence" value="ECO:0007669"/>
    <property type="project" value="UniProtKB-KW"/>
</dbReference>
<sequence length="155" mass="17785">MIRLPVALLLIVLFAIAWPAFAVTPEEQLADPVLEQRAREVSKQLRCVVCQNQSIDGSNAPLAADMRRLVRQRLQAGDSNQQVIDYIVDRYGNFVLLRPPLNQNTLALWLGPLGFVVFGILIFWRTSRQKQKTETQPTDEDQRVQQILNQFREDN</sequence>
<organism evidence="9">
    <name type="scientific">hydrothermal vent metagenome</name>
    <dbReference type="NCBI Taxonomy" id="652676"/>
    <lineage>
        <taxon>unclassified sequences</taxon>
        <taxon>metagenomes</taxon>
        <taxon>ecological metagenomes</taxon>
    </lineage>
</organism>
<dbReference type="Gene3D" id="1.10.8.640">
    <property type="entry name" value="Cytochrome C biogenesis protein"/>
    <property type="match status" value="1"/>
</dbReference>
<evidence type="ECO:0000259" key="8">
    <source>
        <dbReference type="Pfam" id="PF03918"/>
    </source>
</evidence>
<keyword evidence="7" id="KW-0812">Transmembrane</keyword>
<keyword evidence="3" id="KW-0479">Metal-binding</keyword>
<keyword evidence="6" id="KW-0408">Iron</keyword>
<dbReference type="CDD" id="cd16378">
    <property type="entry name" value="CcmH_N"/>
    <property type="match status" value="1"/>
</dbReference>
<evidence type="ECO:0000313" key="9">
    <source>
        <dbReference type="EMBL" id="VAW02098.1"/>
    </source>
</evidence>
<evidence type="ECO:0000256" key="3">
    <source>
        <dbReference type="ARBA" id="ARBA00022723"/>
    </source>
</evidence>
<keyword evidence="2" id="KW-0349">Heme</keyword>
<feature type="transmembrane region" description="Helical" evidence="7">
    <location>
        <begin position="106"/>
        <end position="124"/>
    </location>
</feature>
<dbReference type="PANTHER" id="PTHR47870">
    <property type="entry name" value="CYTOCHROME C-TYPE BIOGENESIS PROTEIN CCMH"/>
    <property type="match status" value="1"/>
</dbReference>
<proteinExistence type="inferred from homology"/>
<dbReference type="AlphaFoldDB" id="A0A3B0SAI1"/>
<dbReference type="InterPro" id="IPR051263">
    <property type="entry name" value="C-type_cytochrome_biogenesis"/>
</dbReference>
<evidence type="ECO:0000256" key="6">
    <source>
        <dbReference type="ARBA" id="ARBA00023004"/>
    </source>
</evidence>
<dbReference type="GO" id="GO:0046872">
    <property type="term" value="F:metal ion binding"/>
    <property type="evidence" value="ECO:0007669"/>
    <property type="project" value="UniProtKB-KW"/>
</dbReference>
<dbReference type="PANTHER" id="PTHR47870:SF1">
    <property type="entry name" value="CYTOCHROME C-TYPE BIOGENESIS PROTEIN CCMH"/>
    <property type="match status" value="1"/>
</dbReference>
<keyword evidence="7" id="KW-1133">Transmembrane helix</keyword>
<keyword evidence="5" id="KW-0201">Cytochrome c-type biogenesis</keyword>
<gene>
    <name evidence="9" type="ORF">MNBD_ALPHA06-1102</name>
</gene>
<keyword evidence="7" id="KW-0472">Membrane</keyword>
<name>A0A3B0SAI1_9ZZZZ</name>
<reference evidence="9" key="1">
    <citation type="submission" date="2018-06" db="EMBL/GenBank/DDBJ databases">
        <authorList>
            <person name="Zhirakovskaya E."/>
        </authorList>
    </citation>
    <scope>NUCLEOTIDE SEQUENCE</scope>
</reference>
<keyword evidence="4" id="KW-0732">Signal</keyword>
<evidence type="ECO:0000256" key="2">
    <source>
        <dbReference type="ARBA" id="ARBA00022617"/>
    </source>
</evidence>
<dbReference type="EMBL" id="UOEE01000332">
    <property type="protein sequence ID" value="VAW02098.1"/>
    <property type="molecule type" value="Genomic_DNA"/>
</dbReference>
<comment type="similarity">
    <text evidence="1">Belongs to the CcmH/CycL/Ccl2/NrfF family.</text>
</comment>
<dbReference type="FunFam" id="1.10.8.640:FF:000001">
    <property type="entry name" value="Cytochrome c-type biogenesis protein"/>
    <property type="match status" value="1"/>
</dbReference>